<dbReference type="GO" id="GO:0016787">
    <property type="term" value="F:hydrolase activity"/>
    <property type="evidence" value="ECO:0007669"/>
    <property type="project" value="UniProtKB-KW"/>
</dbReference>
<gene>
    <name evidence="3" type="ORF">G3O08_06495</name>
</gene>
<feature type="domain" description="LysM" evidence="2">
    <location>
        <begin position="47"/>
        <end position="91"/>
    </location>
</feature>
<dbReference type="SMART" id="SM00257">
    <property type="entry name" value="LysM"/>
    <property type="match status" value="1"/>
</dbReference>
<dbReference type="InterPro" id="IPR036779">
    <property type="entry name" value="LysM_dom_sf"/>
</dbReference>
<evidence type="ECO:0000259" key="2">
    <source>
        <dbReference type="PROSITE" id="PS51782"/>
    </source>
</evidence>
<reference evidence="3 4" key="1">
    <citation type="submission" date="2020-02" db="EMBL/GenBank/DDBJ databases">
        <title>Out from the shadows clarifying the taxonomy of the family Cryomorphaceae and related taxa by utilizing the GTDB taxonomic framework.</title>
        <authorList>
            <person name="Bowman J.P."/>
        </authorList>
    </citation>
    <scope>NUCLEOTIDE SEQUENCE [LARGE SCALE GENOMIC DNA]</scope>
    <source>
        <strain evidence="3 4">QSSC 1-22</strain>
    </source>
</reference>
<keyword evidence="4" id="KW-1185">Reference proteome</keyword>
<dbReference type="RefSeq" id="WP_163284070.1">
    <property type="nucleotide sequence ID" value="NZ_JAAGVY010000008.1"/>
</dbReference>
<evidence type="ECO:0000256" key="1">
    <source>
        <dbReference type="ARBA" id="ARBA00022801"/>
    </source>
</evidence>
<proteinExistence type="predicted"/>
<dbReference type="Gene3D" id="3.10.350.10">
    <property type="entry name" value="LysM domain"/>
    <property type="match status" value="1"/>
</dbReference>
<dbReference type="EMBL" id="JAAGVY010000008">
    <property type="protein sequence ID" value="NEN23146.1"/>
    <property type="molecule type" value="Genomic_DNA"/>
</dbReference>
<name>A0A7K3WND8_9FLAO</name>
<organism evidence="3 4">
    <name type="scientific">Cryomorpha ignava</name>
    <dbReference type="NCBI Taxonomy" id="101383"/>
    <lineage>
        <taxon>Bacteria</taxon>
        <taxon>Pseudomonadati</taxon>
        <taxon>Bacteroidota</taxon>
        <taxon>Flavobacteriia</taxon>
        <taxon>Flavobacteriales</taxon>
        <taxon>Cryomorphaceae</taxon>
        <taxon>Cryomorpha</taxon>
    </lineage>
</organism>
<protein>
    <submittedName>
        <fullName evidence="3">LysM peptidoglycan-binding domain-containing protein</fullName>
    </submittedName>
</protein>
<keyword evidence="1" id="KW-0378">Hydrolase</keyword>
<dbReference type="CDD" id="cd00118">
    <property type="entry name" value="LysM"/>
    <property type="match status" value="1"/>
</dbReference>
<evidence type="ECO:0000313" key="4">
    <source>
        <dbReference type="Proteomes" id="UP000486602"/>
    </source>
</evidence>
<comment type="caution">
    <text evidence="3">The sequence shown here is derived from an EMBL/GenBank/DDBJ whole genome shotgun (WGS) entry which is preliminary data.</text>
</comment>
<dbReference type="Pfam" id="PF05257">
    <property type="entry name" value="CHAP"/>
    <property type="match status" value="1"/>
</dbReference>
<dbReference type="InterPro" id="IPR007921">
    <property type="entry name" value="CHAP_dom"/>
</dbReference>
<dbReference type="Pfam" id="PF01476">
    <property type="entry name" value="LysM"/>
    <property type="match status" value="1"/>
</dbReference>
<dbReference type="PROSITE" id="PS51782">
    <property type="entry name" value="LYSM"/>
    <property type="match status" value="1"/>
</dbReference>
<dbReference type="InterPro" id="IPR018392">
    <property type="entry name" value="LysM"/>
</dbReference>
<dbReference type="AlphaFoldDB" id="A0A7K3WND8"/>
<evidence type="ECO:0000313" key="3">
    <source>
        <dbReference type="EMBL" id="NEN23146.1"/>
    </source>
</evidence>
<sequence length="478" mass="53750">MSRIKVYDPFNTACSLSPPDVPVETPHIIKAYFAQKKLTSNGQESTMFHTVGSGDTLGKLAREHNTTVQRLVDLNHIRNANVIHDGQQLIIPTTVATGNNVSFERITELPLNGEAYIVVETLHFREKTLKINIKQGVQDMLQSVDTTIEVEVDGERKAIIEAEVSRFALDENPLNVDDLLDFAAVKVKFTAADDESNARWVELIRNSEEGYAPVYLLVDAHTGNTDMPQRNFHYYGRNEGTNSLRNGWLDMDGSWFRLTSSRAPWMEVVLTEAREAAGVRETVTPLRQMIEDKYHPHVRLFHADAAAQAWCASFVSWVLSQKGYENPRSAGSRSFQDKNETYFTKVDQPVYGAIATWSDYSKNEAGKYKREYQGHVSFVFGKYSNSETTKRYLFLGGNQGNMLKVTDYNCTGKIFRCYTSRSTGAIVYRKFMGYYIPNTYNVTAADELGPDDTYATETSASLKVTSVALASTEGESTR</sequence>
<dbReference type="SUPFAM" id="SSF54106">
    <property type="entry name" value="LysM domain"/>
    <property type="match status" value="1"/>
</dbReference>
<accession>A0A7K3WND8</accession>
<dbReference type="Proteomes" id="UP000486602">
    <property type="component" value="Unassembled WGS sequence"/>
</dbReference>